<accession>A0A7J7IH88</accession>
<dbReference type="Proteomes" id="UP000530660">
    <property type="component" value="Unassembled WGS sequence"/>
</dbReference>
<evidence type="ECO:0000256" key="1">
    <source>
        <dbReference type="SAM" id="MobiDB-lite"/>
    </source>
</evidence>
<proteinExistence type="predicted"/>
<protein>
    <submittedName>
        <fullName evidence="2">Uncharacterized protein</fullName>
    </submittedName>
</protein>
<evidence type="ECO:0000313" key="3">
    <source>
        <dbReference type="Proteomes" id="UP000530660"/>
    </source>
</evidence>
<name>A0A7J7IH88_9RHOD</name>
<evidence type="ECO:0000313" key="2">
    <source>
        <dbReference type="EMBL" id="KAF6002094.1"/>
    </source>
</evidence>
<keyword evidence="3" id="KW-1185">Reference proteome</keyword>
<sequence length="292" mass="31906">MFVFIPLSRRKHRSFRDINFVRKQSVSRLRRKQGLVARLGAQDDGEPARGSLERAFERDAVSVAVELSAWAERPGVYHPEVSSRARWASVRQQTLATAALATPSDKGSVATTAAETALETTGEPASASASTRSSPVPLAPADHSSSHAGNTCNHEYDPCDFVQDSAASNKEATSARPSLSTVSTASPVYYRRKQDHSSVFSSPLSSYMDRCIWCEGAGARFCPWCHGAGCRYKAVFPTYDEMTELMERARAGDDEARERLQNPSTMCRPCPVCEGKGMLPCKRCHGTGTNHL</sequence>
<gene>
    <name evidence="2" type="ORF">F1559_000278</name>
</gene>
<comment type="caution">
    <text evidence="2">The sequence shown here is derived from an EMBL/GenBank/DDBJ whole genome shotgun (WGS) entry which is preliminary data.</text>
</comment>
<dbReference type="EMBL" id="VWRR01000011">
    <property type="protein sequence ID" value="KAF6002094.1"/>
    <property type="molecule type" value="Genomic_DNA"/>
</dbReference>
<feature type="compositionally biased region" description="Low complexity" evidence="1">
    <location>
        <begin position="110"/>
        <end position="134"/>
    </location>
</feature>
<organism evidence="2 3">
    <name type="scientific">Cyanidiococcus yangmingshanensis</name>
    <dbReference type="NCBI Taxonomy" id="2690220"/>
    <lineage>
        <taxon>Eukaryota</taxon>
        <taxon>Rhodophyta</taxon>
        <taxon>Bangiophyceae</taxon>
        <taxon>Cyanidiales</taxon>
        <taxon>Cyanidiaceae</taxon>
        <taxon>Cyanidiococcus</taxon>
    </lineage>
</organism>
<feature type="region of interest" description="Disordered" evidence="1">
    <location>
        <begin position="99"/>
        <end position="149"/>
    </location>
</feature>
<dbReference type="OrthoDB" id="10496131at2759"/>
<dbReference type="AlphaFoldDB" id="A0A7J7IH88"/>
<reference evidence="2 3" key="1">
    <citation type="journal article" date="2020" name="J. Phycol.">
        <title>Comparative genome analysis reveals Cyanidiococcus gen. nov., a new extremophilic red algal genus sister to Cyanidioschyzon (Cyanidioschyzonaceae, Rhodophyta).</title>
        <authorList>
            <person name="Liu S.-L."/>
            <person name="Chiang Y.-R."/>
            <person name="Yoon H.S."/>
            <person name="Fu H.-Y."/>
        </authorList>
    </citation>
    <scope>NUCLEOTIDE SEQUENCE [LARGE SCALE GENOMIC DNA]</scope>
    <source>
        <strain evidence="2 3">THAL066</strain>
    </source>
</reference>